<keyword evidence="4" id="KW-1185">Reference proteome</keyword>
<evidence type="ECO:0000313" key="4">
    <source>
        <dbReference type="Proteomes" id="UP000664369"/>
    </source>
</evidence>
<keyword evidence="1" id="KW-0560">Oxidoreductase</keyword>
<evidence type="ECO:0000256" key="1">
    <source>
        <dbReference type="ARBA" id="ARBA00023002"/>
    </source>
</evidence>
<dbReference type="InterPro" id="IPR050791">
    <property type="entry name" value="Aldo-Keto_reductase"/>
</dbReference>
<evidence type="ECO:0000259" key="2">
    <source>
        <dbReference type="Pfam" id="PF00248"/>
    </source>
</evidence>
<dbReference type="InterPro" id="IPR036812">
    <property type="entry name" value="NAD(P)_OxRdtase_dom_sf"/>
</dbReference>
<accession>A0ABS3QKW8</accession>
<proteinExistence type="predicted"/>
<feature type="domain" description="NADP-dependent oxidoreductase" evidence="2">
    <location>
        <begin position="21"/>
        <end position="285"/>
    </location>
</feature>
<comment type="caution">
    <text evidence="3">The sequence shown here is derived from an EMBL/GenBank/DDBJ whole genome shotgun (WGS) entry which is preliminary data.</text>
</comment>
<reference evidence="3 4" key="1">
    <citation type="submission" date="2021-03" db="EMBL/GenBank/DDBJ databases">
        <authorList>
            <person name="Kim M.K."/>
        </authorList>
    </citation>
    <scope>NUCLEOTIDE SEQUENCE [LARGE SCALE GENOMIC DNA]</scope>
    <source>
        <strain evidence="3 4">BT442</strain>
    </source>
</reference>
<dbReference type="InterPro" id="IPR023210">
    <property type="entry name" value="NADP_OxRdtase_dom"/>
</dbReference>
<dbReference type="SUPFAM" id="SSF51430">
    <property type="entry name" value="NAD(P)-linked oxidoreductase"/>
    <property type="match status" value="1"/>
</dbReference>
<sequence>MDNPSIAETTFLLGGDLPINRLGFGAMRITAQPAWGQPTNRPAILALLRRAVELGVNFIDTADMYGPFISEELIAEALHPYAPGLVIGTKGGAVSFGPPPDGVLLDGTPQHLHDALAGSLRRLKRERIDLYQLHRIDPRVPAERTFAFLAEAQRQGLVRHLGLSEVSVEEIKLAQQFFPVASVQNRYSLFDRASEPVLEYCREQGIAFIPWFPIGGGLVQDMSTVEQVAARHQVAARQLALSWLLHHAPNIVPIPGTGSIAHLEENMQVASLRLTAQDMQELDKLGQVS</sequence>
<dbReference type="Proteomes" id="UP000664369">
    <property type="component" value="Unassembled WGS sequence"/>
</dbReference>
<dbReference type="Pfam" id="PF00248">
    <property type="entry name" value="Aldo_ket_red"/>
    <property type="match status" value="1"/>
</dbReference>
<dbReference type="RefSeq" id="WP_208177598.1">
    <property type="nucleotide sequence ID" value="NZ_JAGETZ010000013.1"/>
</dbReference>
<dbReference type="PANTHER" id="PTHR43625:SF40">
    <property type="entry name" value="ALDO-KETO REDUCTASE YAKC [NADP(+)]"/>
    <property type="match status" value="1"/>
</dbReference>
<dbReference type="InterPro" id="IPR020471">
    <property type="entry name" value="AKR"/>
</dbReference>
<dbReference type="PANTHER" id="PTHR43625">
    <property type="entry name" value="AFLATOXIN B1 ALDEHYDE REDUCTASE"/>
    <property type="match status" value="1"/>
</dbReference>
<gene>
    <name evidence="3" type="ORF">J4E00_22815</name>
</gene>
<protein>
    <submittedName>
        <fullName evidence="3">Aldo/keto reductase</fullName>
    </submittedName>
</protein>
<dbReference type="EMBL" id="JAGETZ010000013">
    <property type="protein sequence ID" value="MBO2011915.1"/>
    <property type="molecule type" value="Genomic_DNA"/>
</dbReference>
<evidence type="ECO:0000313" key="3">
    <source>
        <dbReference type="EMBL" id="MBO2011915.1"/>
    </source>
</evidence>
<organism evidence="3 4">
    <name type="scientific">Hymenobacter negativus</name>
    <dbReference type="NCBI Taxonomy" id="2795026"/>
    <lineage>
        <taxon>Bacteria</taxon>
        <taxon>Pseudomonadati</taxon>
        <taxon>Bacteroidota</taxon>
        <taxon>Cytophagia</taxon>
        <taxon>Cytophagales</taxon>
        <taxon>Hymenobacteraceae</taxon>
        <taxon>Hymenobacter</taxon>
    </lineage>
</organism>
<dbReference type="PRINTS" id="PR00069">
    <property type="entry name" value="ALDKETRDTASE"/>
</dbReference>
<dbReference type="CDD" id="cd19088">
    <property type="entry name" value="AKR_AKR13B1"/>
    <property type="match status" value="1"/>
</dbReference>
<name>A0ABS3QKW8_9BACT</name>
<dbReference type="Gene3D" id="3.20.20.100">
    <property type="entry name" value="NADP-dependent oxidoreductase domain"/>
    <property type="match status" value="1"/>
</dbReference>